<dbReference type="InterPro" id="IPR018958">
    <property type="entry name" value="Knr4/Smi1-like_dom"/>
</dbReference>
<protein>
    <recommendedName>
        <fullName evidence="1">Knr4/Smi1-like domain-containing protein</fullName>
    </recommendedName>
</protein>
<gene>
    <name evidence="2" type="ORF">EK0264_04760</name>
</gene>
<name>A0A7L4YLA9_9ACTN</name>
<dbReference type="KEGG" id="eke:EK0264_04760"/>
<organism evidence="2 3">
    <name type="scientific">Epidermidibacterium keratini</name>
    <dbReference type="NCBI Taxonomy" id="1891644"/>
    <lineage>
        <taxon>Bacteria</taxon>
        <taxon>Bacillati</taxon>
        <taxon>Actinomycetota</taxon>
        <taxon>Actinomycetes</taxon>
        <taxon>Sporichthyales</taxon>
        <taxon>Sporichthyaceae</taxon>
        <taxon>Epidermidibacterium</taxon>
    </lineage>
</organism>
<dbReference type="SUPFAM" id="SSF160631">
    <property type="entry name" value="SMI1/KNR4-like"/>
    <property type="match status" value="1"/>
</dbReference>
<dbReference type="InterPro" id="IPR037883">
    <property type="entry name" value="Knr4/Smi1-like_sf"/>
</dbReference>
<keyword evidence="3" id="KW-1185">Reference proteome</keyword>
<dbReference type="EMBL" id="CP047156">
    <property type="protein sequence ID" value="QHB99662.1"/>
    <property type="molecule type" value="Genomic_DNA"/>
</dbReference>
<dbReference type="SMART" id="SM00860">
    <property type="entry name" value="SMI1_KNR4"/>
    <property type="match status" value="1"/>
</dbReference>
<evidence type="ECO:0000259" key="1">
    <source>
        <dbReference type="SMART" id="SM00860"/>
    </source>
</evidence>
<proteinExistence type="predicted"/>
<dbReference type="PANTHER" id="PTHR47432">
    <property type="entry name" value="CELL WALL ASSEMBLY REGULATOR SMI1"/>
    <property type="match status" value="1"/>
</dbReference>
<dbReference type="InParanoid" id="A0A7L4YLA9"/>
<dbReference type="InterPro" id="IPR051873">
    <property type="entry name" value="KNR4/SMI1_regulator"/>
</dbReference>
<dbReference type="Pfam" id="PF09346">
    <property type="entry name" value="SMI1_KNR4"/>
    <property type="match status" value="1"/>
</dbReference>
<reference evidence="2 3" key="1">
    <citation type="journal article" date="2018" name="Int. J. Syst. Evol. Microbiol.">
        <title>Epidermidibacterium keratini gen. nov., sp. nov., a member of the family Sporichthyaceae, isolated from keratin epidermis.</title>
        <authorList>
            <person name="Lee D.G."/>
            <person name="Trujillo M.E."/>
            <person name="Kang S."/>
            <person name="Nam J.J."/>
            <person name="Kim Y.J."/>
        </authorList>
    </citation>
    <scope>NUCLEOTIDE SEQUENCE [LARGE SCALE GENOMIC DNA]</scope>
    <source>
        <strain evidence="2 3">EPI-7</strain>
    </source>
</reference>
<feature type="domain" description="Knr4/Smi1-like" evidence="1">
    <location>
        <begin position="28"/>
        <end position="165"/>
    </location>
</feature>
<sequence>MDVGRSWEVIERVLREHAPVVADTLRGPASDADLDRLVEAVGRPLPADFVESLRIHDGQDNPTQLVDLYNHQTLLSVEAMIESSELRRDVLGDDPSDTIGWMIPDKVRPVSNLRAWVQFTASDATGFALDLDPLPAGEVGQVIWLPIDGPTPAPEFASYAAWLSHLAQKLDAGAFQIDDLGLWLEND</sequence>
<dbReference type="PANTHER" id="PTHR47432:SF1">
    <property type="entry name" value="CELL WALL ASSEMBLY REGULATOR SMI1"/>
    <property type="match status" value="1"/>
</dbReference>
<accession>A0A7L4YLA9</accession>
<evidence type="ECO:0000313" key="3">
    <source>
        <dbReference type="Proteomes" id="UP000463857"/>
    </source>
</evidence>
<dbReference type="OrthoDB" id="3615723at2"/>
<evidence type="ECO:0000313" key="2">
    <source>
        <dbReference type="EMBL" id="QHB99662.1"/>
    </source>
</evidence>
<dbReference type="RefSeq" id="WP_159543446.1">
    <property type="nucleotide sequence ID" value="NZ_CP047156.1"/>
</dbReference>
<dbReference type="Proteomes" id="UP000463857">
    <property type="component" value="Chromosome"/>
</dbReference>
<dbReference type="AlphaFoldDB" id="A0A7L4YLA9"/>